<evidence type="ECO:0000256" key="8">
    <source>
        <dbReference type="ARBA" id="ARBA00023295"/>
    </source>
</evidence>
<dbReference type="SMART" id="SM00060">
    <property type="entry name" value="FN3"/>
    <property type="match status" value="1"/>
</dbReference>
<feature type="signal peptide" evidence="11">
    <location>
        <begin position="1"/>
        <end position="25"/>
    </location>
</feature>
<evidence type="ECO:0000256" key="4">
    <source>
        <dbReference type="ARBA" id="ARBA00022729"/>
    </source>
</evidence>
<dbReference type="Gene3D" id="2.60.40.10">
    <property type="entry name" value="Immunoglobulins"/>
    <property type="match status" value="1"/>
</dbReference>
<dbReference type="RefSeq" id="WP_345402094.1">
    <property type="nucleotide sequence ID" value="NZ_BAABLA010000109.1"/>
</dbReference>
<keyword evidence="5" id="KW-0378">Hydrolase</keyword>
<evidence type="ECO:0000256" key="2">
    <source>
        <dbReference type="ARBA" id="ARBA00022670"/>
    </source>
</evidence>
<dbReference type="CDD" id="cd09597">
    <property type="entry name" value="M4_TLP"/>
    <property type="match status" value="1"/>
</dbReference>
<evidence type="ECO:0000256" key="6">
    <source>
        <dbReference type="ARBA" id="ARBA00022833"/>
    </source>
</evidence>
<dbReference type="PANTHER" id="PTHR33794">
    <property type="entry name" value="BACILLOLYSIN"/>
    <property type="match status" value="1"/>
</dbReference>
<dbReference type="InterPro" id="IPR013856">
    <property type="entry name" value="Peptidase_M4_domain"/>
</dbReference>
<protein>
    <submittedName>
        <fullName evidence="13">M4 family metallopeptidase</fullName>
    </submittedName>
</protein>
<dbReference type="Gene3D" id="2.60.120.260">
    <property type="entry name" value="Galactose-binding domain-like"/>
    <property type="match status" value="1"/>
</dbReference>
<evidence type="ECO:0000256" key="5">
    <source>
        <dbReference type="ARBA" id="ARBA00022801"/>
    </source>
</evidence>
<organism evidence="13 14">
    <name type="scientific">Haloechinothrix salitolerans</name>
    <dbReference type="NCBI Taxonomy" id="926830"/>
    <lineage>
        <taxon>Bacteria</taxon>
        <taxon>Bacillati</taxon>
        <taxon>Actinomycetota</taxon>
        <taxon>Actinomycetes</taxon>
        <taxon>Pseudonocardiales</taxon>
        <taxon>Pseudonocardiaceae</taxon>
        <taxon>Haloechinothrix</taxon>
    </lineage>
</organism>
<comment type="caution">
    <text evidence="13">The sequence shown here is derived from an EMBL/GenBank/DDBJ whole genome shotgun (WGS) entry which is preliminary data.</text>
</comment>
<keyword evidence="3" id="KW-0479">Metal-binding</keyword>
<evidence type="ECO:0000256" key="1">
    <source>
        <dbReference type="ARBA" id="ARBA00009388"/>
    </source>
</evidence>
<dbReference type="SUPFAM" id="SSF49265">
    <property type="entry name" value="Fibronectin type III"/>
    <property type="match status" value="1"/>
</dbReference>
<dbReference type="Proteomes" id="UP001596337">
    <property type="component" value="Unassembled WGS sequence"/>
</dbReference>
<dbReference type="EMBL" id="JBHSXX010000001">
    <property type="protein sequence ID" value="MFC6871397.1"/>
    <property type="molecule type" value="Genomic_DNA"/>
</dbReference>
<dbReference type="InterPro" id="IPR001570">
    <property type="entry name" value="Peptidase_M4_C_domain"/>
</dbReference>
<dbReference type="Pfam" id="PF07504">
    <property type="entry name" value="FTP"/>
    <property type="match status" value="1"/>
</dbReference>
<dbReference type="Pfam" id="PF02868">
    <property type="entry name" value="Peptidase_M4_C"/>
    <property type="match status" value="1"/>
</dbReference>
<feature type="chain" id="PRO_5045418187" evidence="11">
    <location>
        <begin position="26"/>
        <end position="1065"/>
    </location>
</feature>
<dbReference type="Gene3D" id="1.10.390.10">
    <property type="entry name" value="Neutral Protease Domain 2"/>
    <property type="match status" value="1"/>
</dbReference>
<keyword evidence="4 11" id="KW-0732">Signal</keyword>
<dbReference type="Gene3D" id="3.10.450.490">
    <property type="match status" value="1"/>
</dbReference>
<comment type="similarity">
    <text evidence="1">Belongs to the peptidase M4 family.</text>
</comment>
<keyword evidence="8" id="KW-0326">Glycosidase</keyword>
<evidence type="ECO:0000259" key="12">
    <source>
        <dbReference type="PROSITE" id="PS50853"/>
    </source>
</evidence>
<dbReference type="CDD" id="cd00063">
    <property type="entry name" value="FN3"/>
    <property type="match status" value="1"/>
</dbReference>
<dbReference type="PROSITE" id="PS50853">
    <property type="entry name" value="FN3"/>
    <property type="match status" value="1"/>
</dbReference>
<dbReference type="InterPro" id="IPR003961">
    <property type="entry name" value="FN3_dom"/>
</dbReference>
<evidence type="ECO:0000256" key="9">
    <source>
        <dbReference type="ARBA" id="ARBA00023326"/>
    </source>
</evidence>
<dbReference type="PRINTS" id="PR00730">
    <property type="entry name" value="THERMOLYSIN"/>
</dbReference>
<dbReference type="SUPFAM" id="SSF55486">
    <property type="entry name" value="Metalloproteases ('zincins'), catalytic domain"/>
    <property type="match status" value="1"/>
</dbReference>
<gene>
    <name evidence="13" type="ORF">ACFQGD_30175</name>
</gene>
<dbReference type="Gene3D" id="3.10.170.10">
    <property type="match status" value="1"/>
</dbReference>
<accession>A0ABW2CA22</accession>
<dbReference type="InterPro" id="IPR027268">
    <property type="entry name" value="Peptidase_M4/M1_CTD_sf"/>
</dbReference>
<dbReference type="Pfam" id="PF01447">
    <property type="entry name" value="Peptidase_M4"/>
    <property type="match status" value="1"/>
</dbReference>
<dbReference type="InterPro" id="IPR011096">
    <property type="entry name" value="FTP_domain"/>
</dbReference>
<keyword evidence="14" id="KW-1185">Reference proteome</keyword>
<keyword evidence="9" id="KW-0624">Polysaccharide degradation</keyword>
<feature type="domain" description="Fibronectin type-III" evidence="12">
    <location>
        <begin position="778"/>
        <end position="874"/>
    </location>
</feature>
<keyword evidence="6" id="KW-0862">Zinc</keyword>
<reference evidence="14" key="1">
    <citation type="journal article" date="2019" name="Int. J. Syst. Evol. Microbiol.">
        <title>The Global Catalogue of Microorganisms (GCM) 10K type strain sequencing project: providing services to taxonomists for standard genome sequencing and annotation.</title>
        <authorList>
            <consortium name="The Broad Institute Genomics Platform"/>
            <consortium name="The Broad Institute Genome Sequencing Center for Infectious Disease"/>
            <person name="Wu L."/>
            <person name="Ma J."/>
        </authorList>
    </citation>
    <scope>NUCLEOTIDE SEQUENCE [LARGE SCALE GENOMIC DNA]</scope>
    <source>
        <strain evidence="14">KCTC 32255</strain>
    </source>
</reference>
<evidence type="ECO:0000256" key="11">
    <source>
        <dbReference type="SAM" id="SignalP"/>
    </source>
</evidence>
<evidence type="ECO:0000256" key="7">
    <source>
        <dbReference type="ARBA" id="ARBA00023049"/>
    </source>
</evidence>
<evidence type="ECO:0000256" key="3">
    <source>
        <dbReference type="ARBA" id="ARBA00022723"/>
    </source>
</evidence>
<keyword evidence="9" id="KW-0119">Carbohydrate metabolism</keyword>
<name>A0ABW2CA22_9PSEU</name>
<feature type="region of interest" description="Disordered" evidence="10">
    <location>
        <begin position="35"/>
        <end position="54"/>
    </location>
</feature>
<dbReference type="InterPro" id="IPR050728">
    <property type="entry name" value="Zinc_Metalloprotease_M4"/>
</dbReference>
<sequence length="1065" mass="117782">MRPHRWLVVAMTSALLFGVPATGYASVLPRAAAQQNDPSKAAERDMKRQSHGTVTVERDERGVVEFVGTQPGKPVRKPAQAAAQASREQQAAQYLRRYGALWALDHAGSDAHATRASKSRGAGNVVRFQQTVDGLPVFGGELVVALDGAGNLRSVTGETTPLPLSRREMRVTPRQARETAIELTARTNDLPASALRASQPEAYAYDPALLGSSRVASDLAPVYKIEVTGPTHINHLVLVDRTRGSVPLHFNQVSHALDRVVCDRNNNPDGMDADGNPKLAACTTNFAREEGDVATGITDVDAAYDYAGDTAEYFQKELGIDLTAMIGHDAGSGKKLRSTVRYCLPEDLDPRCEMVNAFWNGNGAYYTEGMPLSDDVVAHELTHGVIEKTANLAYWYQSGAINESMADVFGELIDLNNADDETEPPWKLGEDSPLGIVRDMADPEVTNQPDRMTSASYSAEPISSERFDNGGVHTNSGVGNKAAYLIAREPAEGPVTFNGYAVTGIGHAKATDLYYETLQLLSSGADYEDLFHTLRQACSNLVGTGGIDSGDCDTVTAAVTATEMDQQPTDPGAKAPEAPVCPTGTEKVNLFRDGFGSLANWRTTKGMWHRANNYAKSGTYSMYGWEPARQAGEPKRTYARIRGRFEIPRGVKTFLRFDHQYLFTHLTADDQNPAEYWAGGALQYSTNRGKSFKSASNLPWVNGPDDTIKTRNLSTGTYESRYTGFGGDSHGYMSSRLDVSSLAGKKVNFRWRISADPEFTFDGWTLDNVNLYVCGADRPSSPSAMSATGKPHRAVVTWQPPVWEGDGGVRKYSIIVRSGGKAVRHIDDIPADASRFVVRKLRKETNYNFRVRAHNTSGAGAFSQHLLKGTSVSASTKPKVLVFGTKTKVSGALVNPANKRAVKGHKVVLFGKPRGSTKWRELDVTRTGRDGGYAFTHKPYRNFHYKVVYRSGNKFRMWTRSDLRRTWVRQKVTAWFNDYRPNRGQWVALRGRVAPKHAGQIVRLQQWDRGDNKWKTIKKKKLNKYSKYKFSLRRWQNRWFAFRVVKPGHFDHRKGISPVRRIYVG</sequence>
<dbReference type="InterPro" id="IPR036116">
    <property type="entry name" value="FN3_sf"/>
</dbReference>
<keyword evidence="2" id="KW-0645">Protease</keyword>
<keyword evidence="7" id="KW-0482">Metalloprotease</keyword>
<dbReference type="InterPro" id="IPR013783">
    <property type="entry name" value="Ig-like_fold"/>
</dbReference>
<dbReference type="Pfam" id="PF00041">
    <property type="entry name" value="fn3"/>
    <property type="match status" value="1"/>
</dbReference>
<evidence type="ECO:0000313" key="13">
    <source>
        <dbReference type="EMBL" id="MFC6871397.1"/>
    </source>
</evidence>
<dbReference type="PANTHER" id="PTHR33794:SF1">
    <property type="entry name" value="BACILLOLYSIN"/>
    <property type="match status" value="1"/>
</dbReference>
<evidence type="ECO:0000313" key="14">
    <source>
        <dbReference type="Proteomes" id="UP001596337"/>
    </source>
</evidence>
<evidence type="ECO:0000256" key="10">
    <source>
        <dbReference type="SAM" id="MobiDB-lite"/>
    </source>
</evidence>
<proteinExistence type="inferred from homology"/>
<dbReference type="InterPro" id="IPR023612">
    <property type="entry name" value="Peptidase_M4"/>
</dbReference>